<evidence type="ECO:0000256" key="4">
    <source>
        <dbReference type="ARBA" id="ARBA00022827"/>
    </source>
</evidence>
<accession>A0ABX1RH19</accession>
<organism evidence="7 8">
    <name type="scientific">Pseudonocardia xinjiangensis</name>
    <dbReference type="NCBI Taxonomy" id="75289"/>
    <lineage>
        <taxon>Bacteria</taxon>
        <taxon>Bacillati</taxon>
        <taxon>Actinomycetota</taxon>
        <taxon>Actinomycetes</taxon>
        <taxon>Pseudonocardiales</taxon>
        <taxon>Pseudonocardiaceae</taxon>
        <taxon>Pseudonocardia</taxon>
    </lineage>
</organism>
<protein>
    <submittedName>
        <fullName evidence="7">FAD-binding oxidoreductase</fullName>
    </submittedName>
</protein>
<keyword evidence="4" id="KW-0274">FAD</keyword>
<evidence type="ECO:0000256" key="3">
    <source>
        <dbReference type="ARBA" id="ARBA00022630"/>
    </source>
</evidence>
<dbReference type="InterPro" id="IPR016167">
    <property type="entry name" value="FAD-bd_PCMH_sub1"/>
</dbReference>
<evidence type="ECO:0000256" key="5">
    <source>
        <dbReference type="ARBA" id="ARBA00023002"/>
    </source>
</evidence>
<evidence type="ECO:0000256" key="1">
    <source>
        <dbReference type="ARBA" id="ARBA00001974"/>
    </source>
</evidence>
<evidence type="ECO:0000256" key="2">
    <source>
        <dbReference type="ARBA" id="ARBA00005466"/>
    </source>
</evidence>
<dbReference type="InterPro" id="IPR006094">
    <property type="entry name" value="Oxid_FAD_bind_N"/>
</dbReference>
<comment type="cofactor">
    <cofactor evidence="1">
        <name>FAD</name>
        <dbReference type="ChEBI" id="CHEBI:57692"/>
    </cofactor>
</comment>
<dbReference type="PANTHER" id="PTHR42973">
    <property type="entry name" value="BINDING OXIDOREDUCTASE, PUTATIVE (AFU_ORTHOLOGUE AFUA_1G17690)-RELATED"/>
    <property type="match status" value="1"/>
</dbReference>
<dbReference type="Gene3D" id="3.30.43.10">
    <property type="entry name" value="Uridine Diphospho-n-acetylenolpyruvylglucosamine Reductase, domain 2"/>
    <property type="match status" value="1"/>
</dbReference>
<dbReference type="Gene3D" id="3.40.462.20">
    <property type="match status" value="1"/>
</dbReference>
<name>A0ABX1RH19_9PSEU</name>
<dbReference type="InterPro" id="IPR050416">
    <property type="entry name" value="FAD-linked_Oxidoreductase"/>
</dbReference>
<proteinExistence type="inferred from homology"/>
<evidence type="ECO:0000313" key="7">
    <source>
        <dbReference type="EMBL" id="NMH79683.1"/>
    </source>
</evidence>
<dbReference type="EMBL" id="JAAXKY010000075">
    <property type="protein sequence ID" value="NMH79683.1"/>
    <property type="molecule type" value="Genomic_DNA"/>
</dbReference>
<comment type="caution">
    <text evidence="7">The sequence shown here is derived from an EMBL/GenBank/DDBJ whole genome shotgun (WGS) entry which is preliminary data.</text>
</comment>
<dbReference type="PROSITE" id="PS00862">
    <property type="entry name" value="OX2_COVAL_FAD"/>
    <property type="match status" value="1"/>
</dbReference>
<dbReference type="Gene3D" id="3.30.465.10">
    <property type="match status" value="1"/>
</dbReference>
<feature type="domain" description="FAD-binding PCMH-type" evidence="6">
    <location>
        <begin position="38"/>
        <end position="208"/>
    </location>
</feature>
<dbReference type="Proteomes" id="UP001296706">
    <property type="component" value="Unassembled WGS sequence"/>
</dbReference>
<keyword evidence="5" id="KW-0560">Oxidoreductase</keyword>
<dbReference type="PROSITE" id="PS51387">
    <property type="entry name" value="FAD_PCMH"/>
    <property type="match status" value="1"/>
</dbReference>
<comment type="similarity">
    <text evidence="2">Belongs to the oxygen-dependent FAD-linked oxidoreductase family.</text>
</comment>
<dbReference type="PANTHER" id="PTHR42973:SF39">
    <property type="entry name" value="FAD-BINDING PCMH-TYPE DOMAIN-CONTAINING PROTEIN"/>
    <property type="match status" value="1"/>
</dbReference>
<reference evidence="7 8" key="1">
    <citation type="submission" date="2020-04" db="EMBL/GenBank/DDBJ databases">
        <authorList>
            <person name="Klaysubun C."/>
            <person name="Duangmal K."/>
            <person name="Lipun K."/>
        </authorList>
    </citation>
    <scope>NUCLEOTIDE SEQUENCE [LARGE SCALE GENOMIC DNA]</scope>
    <source>
        <strain evidence="7 8">JCM 11839</strain>
    </source>
</reference>
<dbReference type="SUPFAM" id="SSF56176">
    <property type="entry name" value="FAD-binding/transporter-associated domain-like"/>
    <property type="match status" value="1"/>
</dbReference>
<dbReference type="InterPro" id="IPR016169">
    <property type="entry name" value="FAD-bd_PCMH_sub2"/>
</dbReference>
<gene>
    <name evidence="7" type="ORF">HF577_21640</name>
</gene>
<evidence type="ECO:0000313" key="8">
    <source>
        <dbReference type="Proteomes" id="UP001296706"/>
    </source>
</evidence>
<evidence type="ECO:0000259" key="6">
    <source>
        <dbReference type="PROSITE" id="PS51387"/>
    </source>
</evidence>
<dbReference type="InterPro" id="IPR036318">
    <property type="entry name" value="FAD-bd_PCMH-like_sf"/>
</dbReference>
<dbReference type="Pfam" id="PF01565">
    <property type="entry name" value="FAD_binding_4"/>
    <property type="match status" value="1"/>
</dbReference>
<keyword evidence="3" id="KW-0285">Flavoprotein</keyword>
<dbReference type="InterPro" id="IPR016166">
    <property type="entry name" value="FAD-bd_PCMH"/>
</dbReference>
<dbReference type="InterPro" id="IPR006093">
    <property type="entry name" value="Oxy_OxRdtase_FAD_BS"/>
</dbReference>
<keyword evidence="8" id="KW-1185">Reference proteome</keyword>
<sequence>MGQGAPELDDLRAACAGPVHLPGDAGYDTARLAWNVAVEQRPAAVVRPRTADEVVAVVRAAARAGLRVAPQATGHNAGPLEDLRDVVLLRTAGLTGITVDADRRTARVGSGVAWEDVVAAVAPHGLVALHGSSPDVAVGGYSLGGGVGWFGRRFGLQCNSVVALEVVLPHGELVRVDAGSDPELFWALRGGGGNFGVVTALEFALYPVTSVYGGALVWDWREAGRVLTRWSQWATGAPDEVTTSFRILQLPPIEAVPLPLRGRQVVMIDGAVLAEDGVAVDILAPLRELGPEIDTFARMPAPELVRLHGDPEEPMPVASSAALLGSMPAEAVDAFVRAAGAESGSILAVAELRQFGGALGRPDPRAGVLPMLDGQFALYCCALAAGPEAVVGSRHAERLAEAMAPWTAGHYLNFAETALDTELAYGAEAYKRLQAVRRRVDPHGLMVANHPVPADA</sequence>